<evidence type="ECO:0000256" key="10">
    <source>
        <dbReference type="ARBA" id="ARBA00023027"/>
    </source>
</evidence>
<evidence type="ECO:0000256" key="5">
    <source>
        <dbReference type="ARBA" id="ARBA00022723"/>
    </source>
</evidence>
<feature type="binding site" evidence="17">
    <location>
        <position position="438"/>
    </location>
    <ligand>
        <name>(6S)-NADPHX</name>
        <dbReference type="ChEBI" id="CHEBI:64076"/>
    </ligand>
</feature>
<dbReference type="InterPro" id="IPR017953">
    <property type="entry name" value="Carbohydrate_kinase_pred_CS"/>
</dbReference>
<comment type="function">
    <text evidence="17">Catalyzes the dehydration of the S-form of NAD(P)HX at the expense of ADP, which is converted to AMP. Together with NAD(P)HX epimerase, which catalyzes the epimerization of the S- and R-forms, the enzyme allows the repair of both epimers of NAD(P)HX, a damaged form of NAD(P)H that is a result of enzymatic or heat-dependent hydration.</text>
</comment>
<dbReference type="NCBIfam" id="TIGR00197">
    <property type="entry name" value="yjeF_nterm"/>
    <property type="match status" value="1"/>
</dbReference>
<evidence type="ECO:0000256" key="7">
    <source>
        <dbReference type="ARBA" id="ARBA00022840"/>
    </source>
</evidence>
<gene>
    <name evidence="18" type="primary">nnrE</name>
    <name evidence="17" type="synonym">nnrD</name>
    <name evidence="22" type="ORF">ACFFUR_06480</name>
</gene>
<dbReference type="NCBIfam" id="TIGR00196">
    <property type="entry name" value="yjeF_cterm"/>
    <property type="match status" value="1"/>
</dbReference>
<comment type="cofactor">
    <cofactor evidence="17">
        <name>Mg(2+)</name>
        <dbReference type="ChEBI" id="CHEBI:18420"/>
    </cofactor>
</comment>
<evidence type="ECO:0000256" key="14">
    <source>
        <dbReference type="ARBA" id="ARBA00025153"/>
    </source>
</evidence>
<evidence type="ECO:0000259" key="21">
    <source>
        <dbReference type="PROSITE" id="PS51385"/>
    </source>
</evidence>
<comment type="cofactor">
    <cofactor evidence="18 19">
        <name>K(+)</name>
        <dbReference type="ChEBI" id="CHEBI:29103"/>
    </cofactor>
    <text evidence="18 19">Binds 1 potassium ion per subunit.</text>
</comment>
<evidence type="ECO:0000259" key="20">
    <source>
        <dbReference type="PROSITE" id="PS51383"/>
    </source>
</evidence>
<keyword evidence="12 17" id="KW-0456">Lyase</keyword>
<comment type="function">
    <text evidence="14 19">Bifunctional enzyme that catalyzes the epimerization of the S- and R-forms of NAD(P)HX and the dehydration of the S-form of NAD(P)HX at the expense of ADP, which is converted to AMP. This allows the repair of both epimers of NAD(P)HX, a damaged form of NAD(P)H that is a result of enzymatic or heat-dependent hydration.</text>
</comment>
<comment type="function">
    <text evidence="18">Catalyzes the epimerization of the S- and R-forms of NAD(P)HX, a damaged form of NAD(P)H that is a result of enzymatic or heat-dependent hydration. This is a prerequisite for the S-specific NAD(P)H-hydrate dehydratase to allow the repair of both epimers of NAD(P)HX.</text>
</comment>
<name>A0ABV5J570_9BACT</name>
<evidence type="ECO:0000256" key="16">
    <source>
        <dbReference type="ARBA" id="ARBA00049209"/>
    </source>
</evidence>
<evidence type="ECO:0000256" key="19">
    <source>
        <dbReference type="PIRNR" id="PIRNR017184"/>
    </source>
</evidence>
<keyword evidence="6 17" id="KW-0547">Nucleotide-binding</keyword>
<feature type="binding site" evidence="18">
    <location>
        <begin position="58"/>
        <end position="62"/>
    </location>
    <ligand>
        <name>(6S)-NADPHX</name>
        <dbReference type="ChEBI" id="CHEBI:64076"/>
    </ligand>
</feature>
<dbReference type="PANTHER" id="PTHR12592">
    <property type="entry name" value="ATP-DEPENDENT (S)-NAD(P)H-HYDRATE DEHYDRATASE FAMILY MEMBER"/>
    <property type="match status" value="1"/>
</dbReference>
<evidence type="ECO:0000256" key="18">
    <source>
        <dbReference type="HAMAP-Rule" id="MF_01966"/>
    </source>
</evidence>
<dbReference type="InterPro" id="IPR029056">
    <property type="entry name" value="Ribokinase-like"/>
</dbReference>
<feature type="binding site" evidence="18">
    <location>
        <position position="123"/>
    </location>
    <ligand>
        <name>K(+)</name>
        <dbReference type="ChEBI" id="CHEBI:29103"/>
    </ligand>
</feature>
<dbReference type="PIRSF" id="PIRSF017184">
    <property type="entry name" value="Nnr"/>
    <property type="match status" value="1"/>
</dbReference>
<feature type="binding site" evidence="17">
    <location>
        <position position="437"/>
    </location>
    <ligand>
        <name>AMP</name>
        <dbReference type="ChEBI" id="CHEBI:456215"/>
    </ligand>
</feature>
<dbReference type="Pfam" id="PF03853">
    <property type="entry name" value="YjeF_N"/>
    <property type="match status" value="1"/>
</dbReference>
<dbReference type="Gene3D" id="3.40.1190.20">
    <property type="match status" value="1"/>
</dbReference>
<feature type="binding site" evidence="17">
    <location>
        <position position="322"/>
    </location>
    <ligand>
        <name>(6S)-NADPHX</name>
        <dbReference type="ChEBI" id="CHEBI:64076"/>
    </ligand>
</feature>
<feature type="binding site" evidence="18">
    <location>
        <position position="156"/>
    </location>
    <ligand>
        <name>(6S)-NADPHX</name>
        <dbReference type="ChEBI" id="CHEBI:64076"/>
    </ligand>
</feature>
<dbReference type="PROSITE" id="PS51385">
    <property type="entry name" value="YJEF_N"/>
    <property type="match status" value="1"/>
</dbReference>
<evidence type="ECO:0000256" key="9">
    <source>
        <dbReference type="ARBA" id="ARBA00022958"/>
    </source>
</evidence>
<dbReference type="HAMAP" id="MF_01966">
    <property type="entry name" value="NADHX_epimerase"/>
    <property type="match status" value="1"/>
</dbReference>
<dbReference type="Pfam" id="PF01256">
    <property type="entry name" value="Carb_kinase"/>
    <property type="match status" value="1"/>
</dbReference>
<dbReference type="EMBL" id="JBHMEW010000048">
    <property type="protein sequence ID" value="MFB9211443.1"/>
    <property type="molecule type" value="Genomic_DNA"/>
</dbReference>
<dbReference type="InterPro" id="IPR036652">
    <property type="entry name" value="YjeF_N_dom_sf"/>
</dbReference>
<comment type="caution">
    <text evidence="22">The sequence shown here is derived from an EMBL/GenBank/DDBJ whole genome shotgun (WGS) entry which is preliminary data.</text>
</comment>
<keyword evidence="23" id="KW-1185">Reference proteome</keyword>
<evidence type="ECO:0000256" key="3">
    <source>
        <dbReference type="ARBA" id="ARBA00006001"/>
    </source>
</evidence>
<dbReference type="PROSITE" id="PS01050">
    <property type="entry name" value="YJEF_C_2"/>
    <property type="match status" value="1"/>
</dbReference>
<dbReference type="HAMAP" id="MF_01965">
    <property type="entry name" value="NADHX_dehydratase"/>
    <property type="match status" value="1"/>
</dbReference>
<feature type="domain" description="YjeF C-terminal" evidence="20">
    <location>
        <begin position="222"/>
        <end position="496"/>
    </location>
</feature>
<comment type="catalytic activity">
    <reaction evidence="2 18 19">
        <text>(6R)-NADPHX = (6S)-NADPHX</text>
        <dbReference type="Rhea" id="RHEA:32227"/>
        <dbReference type="ChEBI" id="CHEBI:64076"/>
        <dbReference type="ChEBI" id="CHEBI:64077"/>
        <dbReference type="EC" id="5.1.99.6"/>
    </reaction>
</comment>
<evidence type="ECO:0000256" key="15">
    <source>
        <dbReference type="ARBA" id="ARBA00048238"/>
    </source>
</evidence>
<dbReference type="Gene3D" id="3.40.50.10260">
    <property type="entry name" value="YjeF N-terminal domain"/>
    <property type="match status" value="1"/>
</dbReference>
<sequence>MQQIIPGKSVKELDAAFIKDKGITSYKLMEQAALAFCDWFVEQISPENDLAVFCGTGNNGGDGMAISRLLWERGYSVKVFIMGDPANGSKDFKLNHEVLPEAIPVQLVENVNWENWKAKVIIDGVLGVGINRPLEGAYLDLIKRLNNFPAKRIAIDMPTGLPSDEILEGEAFKAMFTVSFQFPKMALLFPEHASYTGELVIKDIGISPDYFETFEPKMYYLEKKDIPELHKSFDRFSHKGNFGKVMLIGGSYGKMGAVRMASEAALRTGSGLVSCFVPRCGIQVLQSSLPEAMVEVSEQDHYLDEYPPDNLTRYDALGVGPGMGQHSKTAIMLEELLKLYKGPMVIDADGINLLASHPHLLNMLGHNIILTPHLKEFERLAGACAHQRERVDKVAEFVEKFQCTIILKGAHSLIACPDGTLNFNSSGNAYLATGGAGDVLTGMITSFLGQGYSPKEAAFCGVYHHGLAGELAGKVNRRGTIASDIIAKIPQTYLQLGIH</sequence>
<dbReference type="PANTHER" id="PTHR12592:SF0">
    <property type="entry name" value="ATP-DEPENDENT (S)-NAD(P)H-HYDRATE DEHYDRATASE"/>
    <property type="match status" value="1"/>
</dbReference>
<feature type="binding site" evidence="18">
    <location>
        <begin position="127"/>
        <end position="133"/>
    </location>
    <ligand>
        <name>(6S)-NADPHX</name>
        <dbReference type="ChEBI" id="CHEBI:64076"/>
    </ligand>
</feature>
<feature type="binding site" evidence="18">
    <location>
        <position position="138"/>
    </location>
    <ligand>
        <name>(6S)-NADPHX</name>
        <dbReference type="ChEBI" id="CHEBI:64076"/>
    </ligand>
</feature>
<comment type="catalytic activity">
    <reaction evidence="1 18 19">
        <text>(6R)-NADHX = (6S)-NADHX</text>
        <dbReference type="Rhea" id="RHEA:32215"/>
        <dbReference type="ChEBI" id="CHEBI:64074"/>
        <dbReference type="ChEBI" id="CHEBI:64075"/>
        <dbReference type="EC" id="5.1.99.6"/>
    </reaction>
</comment>
<evidence type="ECO:0000256" key="2">
    <source>
        <dbReference type="ARBA" id="ARBA00000909"/>
    </source>
</evidence>
<keyword evidence="8 17" id="KW-0521">NADP</keyword>
<evidence type="ECO:0000256" key="13">
    <source>
        <dbReference type="ARBA" id="ARBA00023268"/>
    </source>
</evidence>
<feature type="binding site" evidence="17">
    <location>
        <begin position="408"/>
        <end position="412"/>
    </location>
    <ligand>
        <name>AMP</name>
        <dbReference type="ChEBI" id="CHEBI:456215"/>
    </ligand>
</feature>
<evidence type="ECO:0000256" key="6">
    <source>
        <dbReference type="ARBA" id="ARBA00022741"/>
    </source>
</evidence>
<comment type="similarity">
    <text evidence="18">Belongs to the NnrE/AIBP family.</text>
</comment>
<keyword evidence="5 18" id="KW-0479">Metal-binding</keyword>
<comment type="similarity">
    <text evidence="17">Belongs to the NnrD/CARKD family.</text>
</comment>
<keyword evidence="7 17" id="KW-0067">ATP-binding</keyword>
<proteinExistence type="inferred from homology"/>
<reference evidence="22 23" key="1">
    <citation type="submission" date="2024-09" db="EMBL/GenBank/DDBJ databases">
        <authorList>
            <person name="Sun Q."/>
            <person name="Mori K."/>
        </authorList>
    </citation>
    <scope>NUCLEOTIDE SEQUENCE [LARGE SCALE GENOMIC DNA]</scope>
    <source>
        <strain evidence="22 23">CECT 7682</strain>
    </source>
</reference>
<dbReference type="EC" id="5.1.99.6" evidence="19"/>
<dbReference type="InterPro" id="IPR030677">
    <property type="entry name" value="Nnr"/>
</dbReference>
<evidence type="ECO:0000256" key="8">
    <source>
        <dbReference type="ARBA" id="ARBA00022857"/>
    </source>
</evidence>
<dbReference type="CDD" id="cd01171">
    <property type="entry name" value="YXKO-related"/>
    <property type="match status" value="1"/>
</dbReference>
<keyword evidence="11 18" id="KW-0413">Isomerase</keyword>
<organism evidence="22 23">
    <name type="scientific">Echinicola jeungdonensis</name>
    <dbReference type="NCBI Taxonomy" id="709343"/>
    <lineage>
        <taxon>Bacteria</taxon>
        <taxon>Pseudomonadati</taxon>
        <taxon>Bacteroidota</taxon>
        <taxon>Cytophagia</taxon>
        <taxon>Cytophagales</taxon>
        <taxon>Cyclobacteriaceae</taxon>
        <taxon>Echinicola</taxon>
    </lineage>
</organism>
<dbReference type="EC" id="4.2.1.136" evidence="19"/>
<keyword evidence="9 18" id="KW-0630">Potassium</keyword>
<evidence type="ECO:0000313" key="23">
    <source>
        <dbReference type="Proteomes" id="UP001589654"/>
    </source>
</evidence>
<feature type="binding site" evidence="18">
    <location>
        <position position="159"/>
    </location>
    <ligand>
        <name>K(+)</name>
        <dbReference type="ChEBI" id="CHEBI:29103"/>
    </ligand>
</feature>
<comment type="catalytic activity">
    <reaction evidence="15 17 19">
        <text>(6S)-NADHX + ADP = AMP + phosphate + NADH + H(+)</text>
        <dbReference type="Rhea" id="RHEA:32223"/>
        <dbReference type="ChEBI" id="CHEBI:15378"/>
        <dbReference type="ChEBI" id="CHEBI:43474"/>
        <dbReference type="ChEBI" id="CHEBI:57945"/>
        <dbReference type="ChEBI" id="CHEBI:64074"/>
        <dbReference type="ChEBI" id="CHEBI:456215"/>
        <dbReference type="ChEBI" id="CHEBI:456216"/>
        <dbReference type="EC" id="4.2.1.136"/>
    </reaction>
</comment>
<dbReference type="SUPFAM" id="SSF64153">
    <property type="entry name" value="YjeF N-terminal domain-like"/>
    <property type="match status" value="1"/>
</dbReference>
<accession>A0ABV5J570</accession>
<protein>
    <recommendedName>
        <fullName evidence="19">Bifunctional NAD(P)H-hydrate repair enzyme</fullName>
    </recommendedName>
    <alternativeName>
        <fullName evidence="19">Nicotinamide nucleotide repair protein</fullName>
    </alternativeName>
    <domain>
        <recommendedName>
            <fullName evidence="19">ADP-dependent (S)-NAD(P)H-hydrate dehydratase</fullName>
            <ecNumber evidence="19">4.2.1.136</ecNumber>
        </recommendedName>
        <alternativeName>
            <fullName evidence="19">ADP-dependent NAD(P)HX dehydratase</fullName>
        </alternativeName>
    </domain>
    <domain>
        <recommendedName>
            <fullName evidence="19">NAD(P)H-hydrate epimerase</fullName>
            <ecNumber evidence="19">5.1.99.6</ecNumber>
        </recommendedName>
    </domain>
</protein>
<evidence type="ECO:0000256" key="1">
    <source>
        <dbReference type="ARBA" id="ARBA00000013"/>
    </source>
</evidence>
<dbReference type="PROSITE" id="PS51383">
    <property type="entry name" value="YJEF_C_3"/>
    <property type="match status" value="1"/>
</dbReference>
<dbReference type="InterPro" id="IPR000631">
    <property type="entry name" value="CARKD"/>
</dbReference>
<comment type="catalytic activity">
    <reaction evidence="16 17 19">
        <text>(6S)-NADPHX + ADP = AMP + phosphate + NADPH + H(+)</text>
        <dbReference type="Rhea" id="RHEA:32235"/>
        <dbReference type="ChEBI" id="CHEBI:15378"/>
        <dbReference type="ChEBI" id="CHEBI:43474"/>
        <dbReference type="ChEBI" id="CHEBI:57783"/>
        <dbReference type="ChEBI" id="CHEBI:64076"/>
        <dbReference type="ChEBI" id="CHEBI:456215"/>
        <dbReference type="ChEBI" id="CHEBI:456216"/>
        <dbReference type="EC" id="4.2.1.136"/>
    </reaction>
</comment>
<dbReference type="InterPro" id="IPR004443">
    <property type="entry name" value="YjeF_N_dom"/>
</dbReference>
<comment type="subunit">
    <text evidence="17">Homotetramer.</text>
</comment>
<evidence type="ECO:0000313" key="22">
    <source>
        <dbReference type="EMBL" id="MFB9211443.1"/>
    </source>
</evidence>
<keyword evidence="13" id="KW-0511">Multifunctional enzyme</keyword>
<dbReference type="RefSeq" id="WP_290246592.1">
    <property type="nucleotide sequence ID" value="NZ_JAUFQT010000001.1"/>
</dbReference>
<evidence type="ECO:0000256" key="17">
    <source>
        <dbReference type="HAMAP-Rule" id="MF_01965"/>
    </source>
</evidence>
<dbReference type="SUPFAM" id="SSF53613">
    <property type="entry name" value="Ribokinase-like"/>
    <property type="match status" value="1"/>
</dbReference>
<comment type="similarity">
    <text evidence="4 19">In the C-terminal section; belongs to the NnrD/CARKD family.</text>
</comment>
<feature type="binding site" evidence="18">
    <location>
        <position position="59"/>
    </location>
    <ligand>
        <name>K(+)</name>
        <dbReference type="ChEBI" id="CHEBI:29103"/>
    </ligand>
</feature>
<feature type="binding site" evidence="17">
    <location>
        <position position="257"/>
    </location>
    <ligand>
        <name>(6S)-NADPHX</name>
        <dbReference type="ChEBI" id="CHEBI:64076"/>
    </ligand>
</feature>
<evidence type="ECO:0000256" key="12">
    <source>
        <dbReference type="ARBA" id="ARBA00023239"/>
    </source>
</evidence>
<evidence type="ECO:0000256" key="4">
    <source>
        <dbReference type="ARBA" id="ARBA00009524"/>
    </source>
</evidence>
<evidence type="ECO:0000256" key="11">
    <source>
        <dbReference type="ARBA" id="ARBA00023235"/>
    </source>
</evidence>
<dbReference type="Proteomes" id="UP001589654">
    <property type="component" value="Unassembled WGS sequence"/>
</dbReference>
<feature type="domain" description="YjeF N-terminal" evidence="21">
    <location>
        <begin position="10"/>
        <end position="212"/>
    </location>
</feature>
<keyword evidence="10 17" id="KW-0520">NAD</keyword>
<feature type="binding site" evidence="17">
    <location>
        <position position="373"/>
    </location>
    <ligand>
        <name>(6S)-NADPHX</name>
        <dbReference type="ChEBI" id="CHEBI:64076"/>
    </ligand>
</feature>
<comment type="similarity">
    <text evidence="3 19">In the N-terminal section; belongs to the NnrE/AIBP family.</text>
</comment>